<comment type="cofactor">
    <cofactor evidence="11">
        <name>heme</name>
        <dbReference type="ChEBI" id="CHEBI:30413"/>
    </cofactor>
</comment>
<dbReference type="Pfam" id="PF00067">
    <property type="entry name" value="p450"/>
    <property type="match status" value="1"/>
</dbReference>
<evidence type="ECO:0000256" key="8">
    <source>
        <dbReference type="ARBA" id="ARBA00023004"/>
    </source>
</evidence>
<keyword evidence="5 11" id="KW-0479">Metal-binding</keyword>
<gene>
    <name evidence="13" type="ORF">FRX31_016829</name>
</gene>
<evidence type="ECO:0000256" key="5">
    <source>
        <dbReference type="ARBA" id="ARBA00022723"/>
    </source>
</evidence>
<feature type="binding site" description="axial binding residue" evidence="11">
    <location>
        <position position="467"/>
    </location>
    <ligand>
        <name>heme</name>
        <dbReference type="ChEBI" id="CHEBI:30413"/>
    </ligand>
    <ligandPart>
        <name>Fe</name>
        <dbReference type="ChEBI" id="CHEBI:18248"/>
    </ligandPart>
</feature>
<keyword evidence="10" id="KW-0472">Membrane</keyword>
<keyword evidence="9 12" id="KW-0503">Monooxygenase</keyword>
<dbReference type="InterPro" id="IPR001128">
    <property type="entry name" value="Cyt_P450"/>
</dbReference>
<comment type="caution">
    <text evidence="13">The sequence shown here is derived from an EMBL/GenBank/DDBJ whole genome shotgun (WGS) entry which is preliminary data.</text>
</comment>
<evidence type="ECO:0000256" key="3">
    <source>
        <dbReference type="ARBA" id="ARBA00022617"/>
    </source>
</evidence>
<dbReference type="GO" id="GO:0020037">
    <property type="term" value="F:heme binding"/>
    <property type="evidence" value="ECO:0007669"/>
    <property type="project" value="InterPro"/>
</dbReference>
<evidence type="ECO:0000313" key="13">
    <source>
        <dbReference type="EMBL" id="KAF5193583.1"/>
    </source>
</evidence>
<dbReference type="InterPro" id="IPR050665">
    <property type="entry name" value="Cytochrome_P450_Monooxygen"/>
</dbReference>
<keyword evidence="4" id="KW-0812">Transmembrane</keyword>
<evidence type="ECO:0000256" key="9">
    <source>
        <dbReference type="ARBA" id="ARBA00023033"/>
    </source>
</evidence>
<dbReference type="GO" id="GO:0016705">
    <property type="term" value="F:oxidoreductase activity, acting on paired donors, with incorporation or reduction of molecular oxygen"/>
    <property type="evidence" value="ECO:0007669"/>
    <property type="project" value="InterPro"/>
</dbReference>
<keyword evidence="14" id="KW-1185">Reference proteome</keyword>
<keyword evidence="6" id="KW-1133">Transmembrane helix</keyword>
<dbReference type="GO" id="GO:0044550">
    <property type="term" value="P:secondary metabolite biosynthetic process"/>
    <property type="evidence" value="ECO:0007669"/>
    <property type="project" value="UniProtKB-ARBA"/>
</dbReference>
<evidence type="ECO:0000256" key="12">
    <source>
        <dbReference type="RuleBase" id="RU000461"/>
    </source>
</evidence>
<accession>A0A7J6W9I7</accession>
<dbReference type="SUPFAM" id="SSF48264">
    <property type="entry name" value="Cytochrome P450"/>
    <property type="match status" value="1"/>
</dbReference>
<evidence type="ECO:0000256" key="2">
    <source>
        <dbReference type="ARBA" id="ARBA00010617"/>
    </source>
</evidence>
<dbReference type="EMBL" id="JABWDY010019869">
    <property type="protein sequence ID" value="KAF5193583.1"/>
    <property type="molecule type" value="Genomic_DNA"/>
</dbReference>
<keyword evidence="8 11" id="KW-0408">Iron</keyword>
<dbReference type="PRINTS" id="PR00385">
    <property type="entry name" value="P450"/>
</dbReference>
<dbReference type="InterPro" id="IPR017972">
    <property type="entry name" value="Cyt_P450_CS"/>
</dbReference>
<evidence type="ECO:0000256" key="7">
    <source>
        <dbReference type="ARBA" id="ARBA00023002"/>
    </source>
</evidence>
<dbReference type="OrthoDB" id="1470350at2759"/>
<protein>
    <submittedName>
        <fullName evidence="13">Cytochrome p450</fullName>
    </submittedName>
</protein>
<dbReference type="PRINTS" id="PR00463">
    <property type="entry name" value="EP450I"/>
</dbReference>
<comment type="similarity">
    <text evidence="2 12">Belongs to the cytochrome P450 family.</text>
</comment>
<evidence type="ECO:0000313" key="14">
    <source>
        <dbReference type="Proteomes" id="UP000554482"/>
    </source>
</evidence>
<reference evidence="13 14" key="1">
    <citation type="submission" date="2020-06" db="EMBL/GenBank/DDBJ databases">
        <title>Transcriptomic and genomic resources for Thalictrum thalictroides and T. hernandezii: Facilitating candidate gene discovery in an emerging model plant lineage.</title>
        <authorList>
            <person name="Arias T."/>
            <person name="Riano-Pachon D.M."/>
            <person name="Di Stilio V.S."/>
        </authorList>
    </citation>
    <scope>NUCLEOTIDE SEQUENCE [LARGE SCALE GENOMIC DNA]</scope>
    <source>
        <strain evidence="14">cv. WT478/WT964</strain>
        <tissue evidence="13">Leaves</tissue>
    </source>
</reference>
<organism evidence="13 14">
    <name type="scientific">Thalictrum thalictroides</name>
    <name type="common">Rue-anemone</name>
    <name type="synonym">Anemone thalictroides</name>
    <dbReference type="NCBI Taxonomy" id="46969"/>
    <lineage>
        <taxon>Eukaryota</taxon>
        <taxon>Viridiplantae</taxon>
        <taxon>Streptophyta</taxon>
        <taxon>Embryophyta</taxon>
        <taxon>Tracheophyta</taxon>
        <taxon>Spermatophyta</taxon>
        <taxon>Magnoliopsida</taxon>
        <taxon>Ranunculales</taxon>
        <taxon>Ranunculaceae</taxon>
        <taxon>Thalictroideae</taxon>
        <taxon>Thalictrum</taxon>
    </lineage>
</organism>
<dbReference type="PANTHER" id="PTHR24282">
    <property type="entry name" value="CYTOCHROME P450 FAMILY MEMBER"/>
    <property type="match status" value="1"/>
</dbReference>
<dbReference type="FunFam" id="1.10.630.10:FF:000029">
    <property type="entry name" value="Cytochrome P450 734A1"/>
    <property type="match status" value="1"/>
</dbReference>
<dbReference type="Gene3D" id="1.10.630.10">
    <property type="entry name" value="Cytochrome P450"/>
    <property type="match status" value="1"/>
</dbReference>
<evidence type="ECO:0000256" key="10">
    <source>
        <dbReference type="ARBA" id="ARBA00023136"/>
    </source>
</evidence>
<comment type="subcellular location">
    <subcellularLocation>
        <location evidence="1">Membrane</location>
    </subcellularLocation>
</comment>
<sequence>MEGLLLITSMVFSALLLWLALEVFHSLWWKPKSLEKQLKKQGIKGTSYKFLFGDMKDYARLFKEASSEPMNLTHHIVPRVMPFINETVKTYGKISLFWLGTKPTLIVVDPEMMKEILSDKFGHIEKSPRNPHAKVLTMGLSTMEGKKWLKQRKLVSTPFHQEKLKRMTPAFLASCIELIERWKKSVSPKGSCELDVWPDIQNFTADVISRTAFGSKFDEGKRIFELQKEQIILFVDAGQSVYLPGFRFLPTKKNKRRTYLDKEIKENLQDLIQRKLSAMRTGEWGADDLLGMLLQYCNQNSFQEDVSNSKNKGMTIDEVIEECKLFYLAGQETSSTWLTWSMILLAMHPNWQEKAREEVRLICGRRMPSSEDLNHFKIVTMILYEVLRLYPPAVRQSRYTVKKTKIGDITVPAGVQLLLPTLLIHHDHNIWGSDAEEFKPERFSEGISKASKDQVAFFPFGWGPRICLGQNFAMIEVKMALAMILQHFSFQLSPSYTHAPRTVITLQPQHGAQIILQGL</sequence>
<keyword evidence="7 12" id="KW-0560">Oxidoreductase</keyword>
<evidence type="ECO:0000256" key="1">
    <source>
        <dbReference type="ARBA" id="ARBA00004370"/>
    </source>
</evidence>
<name>A0A7J6W9I7_THATH</name>
<dbReference type="GO" id="GO:0016020">
    <property type="term" value="C:membrane"/>
    <property type="evidence" value="ECO:0007669"/>
    <property type="project" value="UniProtKB-SubCell"/>
</dbReference>
<evidence type="ECO:0000256" key="11">
    <source>
        <dbReference type="PIRSR" id="PIRSR602401-1"/>
    </source>
</evidence>
<dbReference type="GO" id="GO:0005506">
    <property type="term" value="F:iron ion binding"/>
    <property type="evidence" value="ECO:0007669"/>
    <property type="project" value="InterPro"/>
</dbReference>
<proteinExistence type="inferred from homology"/>
<dbReference type="InterPro" id="IPR036396">
    <property type="entry name" value="Cyt_P450_sf"/>
</dbReference>
<dbReference type="PANTHER" id="PTHR24282:SF148">
    <property type="entry name" value="CYTOCHROME P450 72A15-LIKE"/>
    <property type="match status" value="1"/>
</dbReference>
<dbReference type="AlphaFoldDB" id="A0A7J6W9I7"/>
<dbReference type="Proteomes" id="UP000554482">
    <property type="component" value="Unassembled WGS sequence"/>
</dbReference>
<evidence type="ECO:0000256" key="6">
    <source>
        <dbReference type="ARBA" id="ARBA00022989"/>
    </source>
</evidence>
<dbReference type="GO" id="GO:0004497">
    <property type="term" value="F:monooxygenase activity"/>
    <property type="evidence" value="ECO:0007669"/>
    <property type="project" value="UniProtKB-KW"/>
</dbReference>
<dbReference type="InterPro" id="IPR002401">
    <property type="entry name" value="Cyt_P450_E_grp-I"/>
</dbReference>
<evidence type="ECO:0000256" key="4">
    <source>
        <dbReference type="ARBA" id="ARBA00022692"/>
    </source>
</evidence>
<dbReference type="PROSITE" id="PS00086">
    <property type="entry name" value="CYTOCHROME_P450"/>
    <property type="match status" value="1"/>
</dbReference>
<keyword evidence="3 11" id="KW-0349">Heme</keyword>